<dbReference type="OrthoDB" id="3261230at2"/>
<dbReference type="RefSeq" id="WP_090796795.1">
    <property type="nucleotide sequence ID" value="NZ_BOND01000036.1"/>
</dbReference>
<sequence>MYLQTEAPESSPRRARRAALIIGGAAIVALALIGLVAVVVSSGEEPANVNTLESAQTVCDAGRNGTKLDGSTLLVDMRGSKDKAGVDLVTLECILEQLNVPEAVKQDMFSTRPSDGRQEGTWFGTSASWTYDPAKGLDLTVTRAP</sequence>
<accession>A0A1H3SAH7</accession>
<reference evidence="3" key="1">
    <citation type="submission" date="2016-10" db="EMBL/GenBank/DDBJ databases">
        <authorList>
            <person name="Varghese N."/>
            <person name="Submissions S."/>
        </authorList>
    </citation>
    <scope>NUCLEOTIDE SEQUENCE [LARGE SCALE GENOMIC DNA]</scope>
    <source>
        <strain evidence="3">DSM 44718</strain>
    </source>
</reference>
<keyword evidence="1" id="KW-0812">Transmembrane</keyword>
<keyword evidence="1" id="KW-0472">Membrane</keyword>
<evidence type="ECO:0000256" key="1">
    <source>
        <dbReference type="SAM" id="Phobius"/>
    </source>
</evidence>
<dbReference type="AlphaFoldDB" id="A0A1H3SAH7"/>
<dbReference type="Proteomes" id="UP000199632">
    <property type="component" value="Unassembled WGS sequence"/>
</dbReference>
<protein>
    <submittedName>
        <fullName evidence="2">Uncharacterized protein</fullName>
    </submittedName>
</protein>
<feature type="transmembrane region" description="Helical" evidence="1">
    <location>
        <begin position="20"/>
        <end position="40"/>
    </location>
</feature>
<name>A0A1H3SAH7_9ACTN</name>
<gene>
    <name evidence="2" type="ORF">SAMN05421684_4750</name>
</gene>
<dbReference type="EMBL" id="FNQB01000002">
    <property type="protein sequence ID" value="SDZ34737.1"/>
    <property type="molecule type" value="Genomic_DNA"/>
</dbReference>
<evidence type="ECO:0000313" key="3">
    <source>
        <dbReference type="Proteomes" id="UP000199632"/>
    </source>
</evidence>
<keyword evidence="1" id="KW-1133">Transmembrane helix</keyword>
<evidence type="ECO:0000313" key="2">
    <source>
        <dbReference type="EMBL" id="SDZ34737.1"/>
    </source>
</evidence>
<proteinExistence type="predicted"/>
<organism evidence="2 3">
    <name type="scientific">Asanoa ishikariensis</name>
    <dbReference type="NCBI Taxonomy" id="137265"/>
    <lineage>
        <taxon>Bacteria</taxon>
        <taxon>Bacillati</taxon>
        <taxon>Actinomycetota</taxon>
        <taxon>Actinomycetes</taxon>
        <taxon>Micromonosporales</taxon>
        <taxon>Micromonosporaceae</taxon>
        <taxon>Asanoa</taxon>
    </lineage>
</organism>
<dbReference type="STRING" id="137265.SAMN05421684_4750"/>
<keyword evidence="3" id="KW-1185">Reference proteome</keyword>